<accession>A0A1Z4V8T5</accession>
<dbReference type="InterPro" id="IPR035943">
    <property type="entry name" value="XisI-like_sf"/>
</dbReference>
<dbReference type="OrthoDB" id="467081at2"/>
<dbReference type="KEGG" id="dcm:NIES806_40240"/>
<name>A0A1Z4V8T5_9CYAN</name>
<gene>
    <name evidence="1" type="ORF">NIES806_40240</name>
</gene>
<proteinExistence type="predicted"/>
<dbReference type="CDD" id="cd16382">
    <property type="entry name" value="XisI-like"/>
    <property type="match status" value="1"/>
</dbReference>
<organism evidence="1 2">
    <name type="scientific">Dolichospermum compactum NIES-806</name>
    <dbReference type="NCBI Taxonomy" id="1973481"/>
    <lineage>
        <taxon>Bacteria</taxon>
        <taxon>Bacillati</taxon>
        <taxon>Cyanobacteriota</taxon>
        <taxon>Cyanophyceae</taxon>
        <taxon>Nostocales</taxon>
        <taxon>Aphanizomenonaceae</taxon>
        <taxon>Dolichospermum</taxon>
        <taxon>Dolichospermum compactum</taxon>
    </lineage>
</organism>
<evidence type="ECO:0000313" key="1">
    <source>
        <dbReference type="EMBL" id="BAZ87793.1"/>
    </source>
</evidence>
<dbReference type="AlphaFoldDB" id="A0A1Z4V8T5"/>
<reference evidence="1 2" key="1">
    <citation type="submission" date="2017-06" db="EMBL/GenBank/DDBJ databases">
        <title>Genome sequencing of cyanobaciteial culture collection at National Institute for Environmental Studies (NIES).</title>
        <authorList>
            <person name="Hirose Y."/>
            <person name="Shimura Y."/>
            <person name="Fujisawa T."/>
            <person name="Nakamura Y."/>
            <person name="Kawachi M."/>
        </authorList>
    </citation>
    <scope>NUCLEOTIDE SEQUENCE [LARGE SCALE GENOMIC DNA]</scope>
    <source>
        <strain evidence="1 2">NIES-806</strain>
    </source>
</reference>
<dbReference type="InterPro" id="IPR014968">
    <property type="entry name" value="XisI"/>
</dbReference>
<dbReference type="SUPFAM" id="SSF143847">
    <property type="entry name" value="XisI-like"/>
    <property type="match status" value="1"/>
</dbReference>
<evidence type="ECO:0000313" key="2">
    <source>
        <dbReference type="Proteomes" id="UP000218702"/>
    </source>
</evidence>
<dbReference type="Pfam" id="PF08869">
    <property type="entry name" value="XisI"/>
    <property type="match status" value="1"/>
</dbReference>
<dbReference type="Gene3D" id="3.30.310.110">
    <property type="entry name" value="XisI-like"/>
    <property type="match status" value="1"/>
</dbReference>
<dbReference type="RefSeq" id="WP_096670003.1">
    <property type="nucleotide sequence ID" value="NZ_AP018316.1"/>
</dbReference>
<dbReference type="Proteomes" id="UP000218702">
    <property type="component" value="Chromosome"/>
</dbReference>
<protein>
    <submittedName>
        <fullName evidence="1">XisI protein</fullName>
    </submittedName>
</protein>
<keyword evidence="2" id="KW-1185">Reference proteome</keyword>
<sequence>MANIEHYRQCIQTIIKEHGKFKPKYDEIDNELIFDTIHDHYQLMRVGWDDLRRVYHSVIHFDIKDNKIWIQQNMTESDLAQELVNMGIGKEDIVFGLQPPYKRPYTGYGVA</sequence>
<dbReference type="EMBL" id="AP018316">
    <property type="protein sequence ID" value="BAZ87793.1"/>
    <property type="molecule type" value="Genomic_DNA"/>
</dbReference>